<dbReference type="InterPro" id="IPR014710">
    <property type="entry name" value="RmlC-like_jellyroll"/>
</dbReference>
<gene>
    <name evidence="2" type="ORF">CIK62_09990</name>
</gene>
<accession>A0A2A3ZEJ2</accession>
<comment type="caution">
    <text evidence="2">The sequence shown here is derived from an EMBL/GenBank/DDBJ whole genome shotgun (WGS) entry which is preliminary data.</text>
</comment>
<dbReference type="InterPro" id="IPR011051">
    <property type="entry name" value="RmlC_Cupin_sf"/>
</dbReference>
<evidence type="ECO:0000313" key="2">
    <source>
        <dbReference type="EMBL" id="PCC50009.1"/>
    </source>
</evidence>
<dbReference type="Pfam" id="PF12973">
    <property type="entry name" value="Cupin_7"/>
    <property type="match status" value="1"/>
</dbReference>
<dbReference type="CDD" id="cd06989">
    <property type="entry name" value="cupin_DRT102"/>
    <property type="match status" value="1"/>
</dbReference>
<dbReference type="Proteomes" id="UP000217720">
    <property type="component" value="Unassembled WGS sequence"/>
</dbReference>
<dbReference type="AlphaFoldDB" id="A0A2A3ZEJ2"/>
<dbReference type="RefSeq" id="WP_096160588.1">
    <property type="nucleotide sequence ID" value="NZ_JABUYC010000002.1"/>
</dbReference>
<evidence type="ECO:0000313" key="3">
    <source>
        <dbReference type="Proteomes" id="UP000217720"/>
    </source>
</evidence>
<organism evidence="2 3">
    <name type="scientific">Brevibacterium aurantiacum</name>
    <dbReference type="NCBI Taxonomy" id="273384"/>
    <lineage>
        <taxon>Bacteria</taxon>
        <taxon>Bacillati</taxon>
        <taxon>Actinomycetota</taxon>
        <taxon>Actinomycetes</taxon>
        <taxon>Micrococcales</taxon>
        <taxon>Brevibacteriaceae</taxon>
        <taxon>Brevibacterium</taxon>
    </lineage>
</organism>
<dbReference type="EMBL" id="NRGO01000012">
    <property type="protein sequence ID" value="PCC50009.1"/>
    <property type="molecule type" value="Genomic_DNA"/>
</dbReference>
<protein>
    <recommendedName>
        <fullName evidence="1">ChrR-like cupin domain-containing protein</fullName>
    </recommendedName>
</protein>
<reference evidence="2 3" key="1">
    <citation type="journal article" date="2017" name="Elife">
        <title>Extensive horizontal gene transfer in cheese-associated bacteria.</title>
        <authorList>
            <person name="Bonham K.S."/>
            <person name="Wolfe B.E."/>
            <person name="Dutton R.J."/>
        </authorList>
    </citation>
    <scope>NUCLEOTIDE SEQUENCE [LARGE SCALE GENOMIC DNA]</scope>
    <source>
        <strain evidence="2 3">900_6</strain>
    </source>
</reference>
<proteinExistence type="predicted"/>
<dbReference type="SUPFAM" id="SSF51182">
    <property type="entry name" value="RmlC-like cupins"/>
    <property type="match status" value="1"/>
</dbReference>
<feature type="domain" description="ChrR-like cupin" evidence="1">
    <location>
        <begin position="10"/>
        <end position="118"/>
    </location>
</feature>
<dbReference type="Gene3D" id="2.60.120.10">
    <property type="entry name" value="Jelly Rolls"/>
    <property type="match status" value="1"/>
</dbReference>
<dbReference type="InterPro" id="IPR025979">
    <property type="entry name" value="ChrR-like_cupin_dom"/>
</dbReference>
<name>A0A2A3ZEJ2_BREAU</name>
<evidence type="ECO:0000259" key="1">
    <source>
        <dbReference type="Pfam" id="PF12973"/>
    </source>
</evidence>
<sequence>MTTSAPGALAFDPNRIPWEITHDDGTKSATLVGTRSAGEMFSYAFFIPAGVYDAPHSHIAAAHLHVASGEFRLGYGPSFDLNDADSYPAGSFLFVPAGDVHFDGADEDTVLIGTATGPWSTEYLAAV</sequence>